<dbReference type="InterPro" id="IPR052043">
    <property type="entry name" value="PolySaccharide_Degr_Enz"/>
</dbReference>
<feature type="chain" id="PRO_5020288090" evidence="2">
    <location>
        <begin position="22"/>
        <end position="437"/>
    </location>
</feature>
<feature type="signal peptide" evidence="2">
    <location>
        <begin position="1"/>
        <end position="21"/>
    </location>
</feature>
<dbReference type="InterPro" id="IPR010905">
    <property type="entry name" value="Glyco_hydro_88"/>
</dbReference>
<dbReference type="PANTHER" id="PTHR33886">
    <property type="entry name" value="UNSATURATED RHAMNOGALACTURONAN HYDROLASE (EUROFUNG)"/>
    <property type="match status" value="1"/>
</dbReference>
<dbReference type="SUPFAM" id="SSF48208">
    <property type="entry name" value="Six-hairpin glycosidases"/>
    <property type="match status" value="1"/>
</dbReference>
<evidence type="ECO:0000313" key="3">
    <source>
        <dbReference type="EMBL" id="QCD43358.1"/>
    </source>
</evidence>
<organism evidence="3 4">
    <name type="scientific">Duncaniella dubosii</name>
    <dbReference type="NCBI Taxonomy" id="2518971"/>
    <lineage>
        <taxon>Bacteria</taxon>
        <taxon>Pseudomonadati</taxon>
        <taxon>Bacteroidota</taxon>
        <taxon>Bacteroidia</taxon>
        <taxon>Bacteroidales</taxon>
        <taxon>Muribaculaceae</taxon>
        <taxon>Duncaniella</taxon>
    </lineage>
</organism>
<dbReference type="AlphaFoldDB" id="A0A4V1D3K8"/>
<dbReference type="Gene3D" id="1.50.10.10">
    <property type="match status" value="1"/>
</dbReference>
<accession>A0A4V1D3K8</accession>
<name>A0A4V1D3K8_9BACT</name>
<keyword evidence="2" id="KW-0732">Signal</keyword>
<evidence type="ECO:0000313" key="4">
    <source>
        <dbReference type="Proteomes" id="UP000297149"/>
    </source>
</evidence>
<keyword evidence="1 3" id="KW-0378">Hydrolase</keyword>
<proteinExistence type="predicted"/>
<dbReference type="GO" id="GO:0016787">
    <property type="term" value="F:hydrolase activity"/>
    <property type="evidence" value="ECO:0007669"/>
    <property type="project" value="UniProtKB-KW"/>
</dbReference>
<dbReference type="GO" id="GO:0005975">
    <property type="term" value="P:carbohydrate metabolic process"/>
    <property type="evidence" value="ECO:0007669"/>
    <property type="project" value="InterPro"/>
</dbReference>
<dbReference type="InterPro" id="IPR012341">
    <property type="entry name" value="6hp_glycosidase-like_sf"/>
</dbReference>
<dbReference type="Proteomes" id="UP000297149">
    <property type="component" value="Chromosome"/>
</dbReference>
<sequence length="437" mass="50081">MKKLKLMLAGVLLATVGSAFAATAPAKKASETPKHYSEWLTRSEMQRVPESYMLDFSNRPKWSYVMGIELESMLDTYLKYGGDDIKDYCIQYTDTMISPDGVIRGYKLLDYNLDNVRTGHFVTRMYQHFPENKNLKAMNTLMRQLDEQPRTKEGVYWHKAIYAYQVWLDGIFMGLPYRVLTASTIYTPELAKPIYDDAVEQVKSTYDRTFDSKTGLNRHAWDESREMFWSDNETGLSQHCWGRAQGWYTMALVELLDVLPEDYERRGEVIDLLTRTFDNIIKWQDPKTGTWYQVMDSPEREGNYLESTCTSMFAYSLLKAARKGWVKDAKYREAGIKAYEGIVDNFIKENPDGTISLTDCCVVAGLGPGISDAVLKAAPKVKENKRRDGSYAYYLSEPIRDNDAKGVGPFIWASLEMEDLGYNVDSFKKGKKAGKKK</sequence>
<evidence type="ECO:0000256" key="1">
    <source>
        <dbReference type="ARBA" id="ARBA00022801"/>
    </source>
</evidence>
<reference evidence="4" key="1">
    <citation type="submission" date="2019-02" db="EMBL/GenBank/DDBJ databases">
        <title>Isolation and identification of novel species under the genus Muribaculum.</title>
        <authorList>
            <person name="Miyake S."/>
            <person name="Ding Y."/>
            <person name="Low A."/>
            <person name="Soh M."/>
            <person name="Seedorf H."/>
        </authorList>
    </citation>
    <scope>NUCLEOTIDE SEQUENCE [LARGE SCALE GENOMIC DNA]</scope>
    <source>
        <strain evidence="4">H5</strain>
    </source>
</reference>
<protein>
    <submittedName>
        <fullName evidence="3">Glycoside hydrolase family 88 protein</fullName>
    </submittedName>
</protein>
<dbReference type="PANTHER" id="PTHR33886:SF8">
    <property type="entry name" value="UNSATURATED RHAMNOGALACTURONAN HYDROLASE (EUROFUNG)"/>
    <property type="match status" value="1"/>
</dbReference>
<dbReference type="Pfam" id="PF07470">
    <property type="entry name" value="Glyco_hydro_88"/>
    <property type="match status" value="1"/>
</dbReference>
<evidence type="ECO:0000256" key="2">
    <source>
        <dbReference type="SAM" id="SignalP"/>
    </source>
</evidence>
<dbReference type="InterPro" id="IPR008928">
    <property type="entry name" value="6-hairpin_glycosidase_sf"/>
</dbReference>
<dbReference type="KEGG" id="ddb:E7747_14390"/>
<gene>
    <name evidence="3" type="ORF">E7747_14390</name>
</gene>
<dbReference type="EMBL" id="CP039396">
    <property type="protein sequence ID" value="QCD43358.1"/>
    <property type="molecule type" value="Genomic_DNA"/>
</dbReference>
<keyword evidence="4" id="KW-1185">Reference proteome</keyword>
<dbReference type="RefSeq" id="WP_136416704.1">
    <property type="nucleotide sequence ID" value="NZ_CAXHQF010000142.1"/>
</dbReference>